<proteinExistence type="predicted"/>
<dbReference type="InterPro" id="IPR013087">
    <property type="entry name" value="Znf_C2H2_type"/>
</dbReference>
<dbReference type="SMART" id="SM00355">
    <property type="entry name" value="ZnF_C2H2"/>
    <property type="match status" value="3"/>
</dbReference>
<dbReference type="PROSITE" id="PS00028">
    <property type="entry name" value="ZINC_FINGER_C2H2_1"/>
    <property type="match status" value="1"/>
</dbReference>
<feature type="region of interest" description="Disordered" evidence="1">
    <location>
        <begin position="840"/>
        <end position="898"/>
    </location>
</feature>
<name>A0AA47M0X8_MERPO</name>
<evidence type="ECO:0000256" key="1">
    <source>
        <dbReference type="SAM" id="MobiDB-lite"/>
    </source>
</evidence>
<evidence type="ECO:0000259" key="2">
    <source>
        <dbReference type="PROSITE" id="PS00028"/>
    </source>
</evidence>
<feature type="compositionally biased region" description="Pro residues" evidence="1">
    <location>
        <begin position="859"/>
        <end position="868"/>
    </location>
</feature>
<reference evidence="3" key="1">
    <citation type="journal article" date="2023" name="Front. Mar. Sci.">
        <title>A new Merluccius polli reference genome to investigate the effects of global change in West African waters.</title>
        <authorList>
            <person name="Mateo J.L."/>
            <person name="Blanco-Fernandez C."/>
            <person name="Garcia-Vazquez E."/>
            <person name="Machado-Schiaffino G."/>
        </authorList>
    </citation>
    <scope>NUCLEOTIDE SEQUENCE</scope>
    <source>
        <strain evidence="3">C29</strain>
        <tissue evidence="3">Fin</tissue>
    </source>
</reference>
<dbReference type="EMBL" id="JAOPHQ010006544">
    <property type="protein sequence ID" value="KAK0131464.1"/>
    <property type="molecule type" value="Genomic_DNA"/>
</dbReference>
<feature type="domain" description="C2H2-type" evidence="2">
    <location>
        <begin position="37"/>
        <end position="60"/>
    </location>
</feature>
<protein>
    <recommendedName>
        <fullName evidence="2">C2H2-type domain-containing protein</fullName>
    </recommendedName>
</protein>
<dbReference type="PANTHER" id="PTHR31912:SF34">
    <property type="entry name" value="NOTOCHORD-RELATED PROTEIN"/>
    <property type="match status" value="1"/>
</dbReference>
<sequence>MLLQCKFCSYFSANQRQVIRHYKVTHGFNGTTSLFPCIYRDCPCTLKTQVALKKHLATQHARQIDSEPVNAQLLCELCDFCEPFNLKKYFVHLGRHVQSKETVNCPFKQCSFKSNVYNTFKAHKSRYHHASSVDDVRPDIIKFESEAHAVVTDHAHLEDDVELGLNSDDADEYEEEDIGEIIKYSLASLFLRMQTVLHVSKSAIQDIVDELYQISLLTQTFTFRSIKPILEHHNCKCDAPLLAQVSDIVQKSNPFKILSREKELGTTYRRATFYKDNFTVIEPVEYVLDAARQRTFVYVPILHVLTELLNRNDVLDKEHSSGSQTSQYESFYDGLNRKKNELLSGEEFHIALELFIDDFEVCNPLGTAKTDYKVCGVYWVIVNLPLQYRSSLSSIYLATLCHRKNIITFGYERILEPLIKDIALLENHGLFVQRLGASVTGTIAYVSADNLGAHSLAGFRECFNGGKFCRFCVADHNDKQSCQVKSGKFTLRTQESIDNCVSELQQNERLKSVDGVKRACPLDRLSFFQTADGFPPDILHDLFEGIVLEELNDAIRTFPYRFVDKRNKPHKITHSSLVKGTIGGNGHENWTLLRLLPLIIGHLVPKHNKAWDILLPKFTEESLCYLESKISDHRSLLQEVFPDYKLKPKHHFIEHYAHLVKCFGPLVDFWTIRFEAKHSYFKKVVRDVNNFKNILLTLSTHHQLLLAYHLRLPNVFKPDLEVVNVTNISPELLEFSVKTAVEGLCGVTGHGRAVQAALEPPAAAKTATPAPAPPERQRRPAEERGGSAATATGNRLPRASPGSSLEQPRPAAPLPGDQEPKAPCSRRRWEGSCLVALVEGGDSKTVPGPPRSYLRGPAVGPPPEPIQPAPERYPQRHLRQPEQQPQASGLRDGGGGWGGRVTLGRYGNPEKSPGPERKPLRWRVAGRYPATYIYPCPVSEGPKGKPLRWRVAGLTLPQLPFNRNTTV</sequence>
<comment type="caution">
    <text evidence="3">The sequence shown here is derived from an EMBL/GenBank/DDBJ whole genome shotgun (WGS) entry which is preliminary data.</text>
</comment>
<keyword evidence="4" id="KW-1185">Reference proteome</keyword>
<evidence type="ECO:0000313" key="3">
    <source>
        <dbReference type="EMBL" id="KAK0131464.1"/>
    </source>
</evidence>
<evidence type="ECO:0000313" key="4">
    <source>
        <dbReference type="Proteomes" id="UP001174136"/>
    </source>
</evidence>
<dbReference type="Proteomes" id="UP001174136">
    <property type="component" value="Unassembled WGS sequence"/>
</dbReference>
<organism evidence="3 4">
    <name type="scientific">Merluccius polli</name>
    <name type="common">Benguela hake</name>
    <name type="synonym">Merluccius cadenati</name>
    <dbReference type="NCBI Taxonomy" id="89951"/>
    <lineage>
        <taxon>Eukaryota</taxon>
        <taxon>Metazoa</taxon>
        <taxon>Chordata</taxon>
        <taxon>Craniata</taxon>
        <taxon>Vertebrata</taxon>
        <taxon>Euteleostomi</taxon>
        <taxon>Actinopterygii</taxon>
        <taxon>Neopterygii</taxon>
        <taxon>Teleostei</taxon>
        <taxon>Neoteleostei</taxon>
        <taxon>Acanthomorphata</taxon>
        <taxon>Zeiogadaria</taxon>
        <taxon>Gadariae</taxon>
        <taxon>Gadiformes</taxon>
        <taxon>Gadoidei</taxon>
        <taxon>Merlucciidae</taxon>
        <taxon>Merluccius</taxon>
    </lineage>
</organism>
<dbReference type="PANTHER" id="PTHR31912">
    <property type="entry name" value="IP13529P"/>
    <property type="match status" value="1"/>
</dbReference>
<accession>A0AA47M0X8</accession>
<gene>
    <name evidence="3" type="ORF">N1851_033866</name>
</gene>
<feature type="compositionally biased region" description="Low complexity" evidence="1">
    <location>
        <begin position="760"/>
        <end position="769"/>
    </location>
</feature>
<feature type="compositionally biased region" description="Basic and acidic residues" evidence="1">
    <location>
        <begin position="775"/>
        <end position="785"/>
    </location>
</feature>
<feature type="region of interest" description="Disordered" evidence="1">
    <location>
        <begin position="760"/>
        <end position="825"/>
    </location>
</feature>
<dbReference type="AlphaFoldDB" id="A0AA47M0X8"/>